<feature type="region of interest" description="Disordered" evidence="14">
    <location>
        <begin position="2147"/>
        <end position="2166"/>
    </location>
</feature>
<reference evidence="16 17" key="1">
    <citation type="journal article" date="2015" name="Genome Announc.">
        <title>First Complete Genome Sequence of Felis catus Gammaherpesvirus 1.</title>
        <authorList>
            <person name="Troyer R.M."/>
            <person name="Lee J.S."/>
            <person name="Vuyisich M."/>
            <person name="Chain P."/>
            <person name="Lo C.C."/>
            <person name="Kronmiller B."/>
            <person name="Bracha S."/>
            <person name="Avery A.C."/>
            <person name="VandeWoude S."/>
        </authorList>
    </citation>
    <scope>NUCLEOTIDE SEQUENCE [LARGE SCALE GENOMIC DNA]</scope>
    <source>
        <strain evidence="16">31286</strain>
    </source>
</reference>
<dbReference type="KEGG" id="vg:26100458"/>
<dbReference type="GO" id="GO:0008234">
    <property type="term" value="F:cysteine-type peptidase activity"/>
    <property type="evidence" value="ECO:0007669"/>
    <property type="project" value="UniProtKB-KW"/>
</dbReference>
<dbReference type="Pfam" id="PF04843">
    <property type="entry name" value="Herpes_teg_N"/>
    <property type="match status" value="1"/>
</dbReference>
<feature type="domain" description="Peptidase C76" evidence="15">
    <location>
        <begin position="16"/>
        <end position="229"/>
    </location>
</feature>
<evidence type="ECO:0000256" key="14">
    <source>
        <dbReference type="SAM" id="MobiDB-lite"/>
    </source>
</evidence>
<evidence type="ECO:0000256" key="6">
    <source>
        <dbReference type="ARBA" id="ARBA00022737"/>
    </source>
</evidence>
<keyword evidence="7" id="KW-0833">Ubl conjugation pathway</keyword>
<keyword evidence="6" id="KW-0677">Repeat</keyword>
<evidence type="ECO:0000256" key="2">
    <source>
        <dbReference type="ARBA" id="ARBA00022580"/>
    </source>
</evidence>
<keyword evidence="2" id="KW-0920">Virion tegument</keyword>
<keyword evidence="12" id="KW-1035">Host cytoplasm</keyword>
<evidence type="ECO:0000256" key="7">
    <source>
        <dbReference type="ARBA" id="ARBA00022786"/>
    </source>
</evidence>
<evidence type="ECO:0000313" key="16">
    <source>
        <dbReference type="EMBL" id="ALE14779.1"/>
    </source>
</evidence>
<keyword evidence="13" id="KW-0175">Coiled coil</keyword>
<evidence type="ECO:0000256" key="3">
    <source>
        <dbReference type="ARBA" id="ARBA00022581"/>
    </source>
</evidence>
<keyword evidence="9" id="KW-0788">Thiol protease</keyword>
<evidence type="ECO:0000256" key="12">
    <source>
        <dbReference type="ARBA" id="ARBA00023200"/>
    </source>
</evidence>
<feature type="coiled-coil region" evidence="13">
    <location>
        <begin position="1269"/>
        <end position="1303"/>
    </location>
</feature>
<evidence type="ECO:0000259" key="15">
    <source>
        <dbReference type="PROSITE" id="PS51521"/>
    </source>
</evidence>
<protein>
    <submittedName>
        <fullName evidence="16">ORF64</fullName>
    </submittedName>
</protein>
<keyword evidence="10" id="KW-0946">Virion</keyword>
<keyword evidence="8" id="KW-0378">Hydrolase</keyword>
<dbReference type="GO" id="GO:0044423">
    <property type="term" value="C:virion component"/>
    <property type="evidence" value="ECO:0007669"/>
    <property type="project" value="UniProtKB-KW"/>
</dbReference>
<dbReference type="SUPFAM" id="SSF54001">
    <property type="entry name" value="Cysteine proteinases"/>
    <property type="match status" value="1"/>
</dbReference>
<dbReference type="GO" id="GO:0039648">
    <property type="term" value="P:symbiont-mediated perturbation of host ubiquitin-like protein modification"/>
    <property type="evidence" value="ECO:0007669"/>
    <property type="project" value="UniProtKB-KW"/>
</dbReference>
<proteinExistence type="predicted"/>
<keyword evidence="1" id="KW-1048">Host nucleus</keyword>
<sequence length="2259" mass="256249">MSRGKLHIKNCIFDVLGTASTHQGDCIYGPHAGSQCLSNCVSYLLYSFYNQQTPLTKQDDLDMVLQVGAQIDLVLRQSGRLKTAQYAQLSDIPGFIASPKTRSFIFKSMEIFGLLSTDSAISDGSIMSLRALLSKNYKNITQYLVFISHAMSMAIVIKDNQIYLFNPHCIPETGGPAHVVTAPSINTLISYIGDPNEQYTGCFLFFVPENYGGKNTTEYILNTYKIPTFEPLNKLFIDVSSIEGKCLNIEDVHMSIATPILADSKGDKVELTFSFFQDNNPLQTDKNNVVQFSGNQTLSEYFEVQKNKTQKTKRCDVIAKKIIVSPEICKPFLEASINPPILAKSHEGGQLSAAINAAKRKRTSNDNISSYKQPTDLLTRSPIKQEIKPFKVDPLNFTDIDATLQAMSSYTHMLNYPVITDKNTGTNYRTSCILETMDKLLTGVIIENGFVSLPNNVSSSKNLLMFLMLWAEKLNIPITDLNTLKECNLEISKIFTALAADAFMEEELKDHIKSKLSTCCPKLRLQTNTHYKKVLDIIKTASKKVAYGSKKIQLQEFNGIITSNLGEDGYIICNTEEKSMITQAIKDFKAKIIANNDHIDKQSKFFNSLLNALKQFQPNPLVVDGISLTVEQEQILVEAATKVVEDLTARVRETAIDFEATVTRSSMDTLYIPHFNELMSNLIATIKCFQFLTETLKINNKVLAQNLQQVFYMGGELALVTNTNWPYQSKDPIAPIKEVASLKKRLHELQKEEETEVALNQILDTIEDALKSIHSGQEAPDTDSTQATHALTISMLENYIANASVLIQASNNNTRYLQLKKRIEDLASSEIFLSNLINTITLFSIPHTIVKITEVLQNQTHLQNSEKVSKAFKDQGDVIINDVIDALTSNDTTRLEPAIMEALQTFLLLTQTAGKNELGEIFIISAKAILLKETSQDPTKWVNIGKYITNAKKILATANIAAPFKRKLYTVLQKILSDCKTEEDKEKYSAWKHLVDTAEINNMDDVYQILNSVYDEKSKAYAEKTLNVKVSNIKQQLEIQSKEREKMILDFTKQNGENAWRKIYMAFEGLLFDDITATDWKCMAVEFSRSGSSLLDNVMPKLIKILDDFEKYLIQKFEEKVNSYVPNGPLCEHIDLKWVPSYINNVGFYLKQLCEIPKAQQKAHTIDKLLSQLQQAVSATDIQSATVGTAMEQHVLFFLEKESHVNTTFKKIQTINDKNVELYINALKISDNTSDSIIKPDIQSPKKIFSPDDDLKIKTLPDFLQKSLVQLESTKVQTIKNHVEELEKNIAAAEQQIKISKDELHLKICDIITTNMHQAPFSLASKTLHKNDPIQFLEGVIHDKCIITQENYKTTLECLNWINDIHKKIIPLCPSFYKQRINQLDKELQKQKTEVERAAQLEDMANISDDVTVLDEAIKTLDSKRVNGGKITVDSWLKKKEQLEKIVLDLEHVSLVTNFLQNTTDKVIKTLDTTILINILSETTPIVQNAKKNNLQKIDEHIYLSLLEFEAYLKFKRDFITFYQTSQMPVFIQFPLPIEIQNPVQEDKTFNINLLSRLGFYGSLIKNKSNTVWLETSPIIDPISNTLVPTEYNPPLHLCPIFNNFLDILMFKDNFIATNLPCYTLPVVAYGRLGSDTWNILQHQWNDILSTAKDILTVFAKSDLTLLKPLQNGSFLSMTLLTHIVFTTSNATRYHTTTNTRHLVITLLQWMQAFVTFWPQACAALLAQQSLQEAIQIYRYIFPVLQLMIVQSSLENDAIQPLTAIKLPKPMQGFSCPYGFTFSPSLWDSINIKDLFWENFQFHAIYTTKPSPEISRCHFLLWGLLTIQPEIINQLWCSLKPHKESLSNLSDLLQTLKNINPLSTIQKSHAIHMTPYPYGHITGVSMTVAPPQPSVHQESIPITAFEIAMASLCCKVPLKMFMVSGNKPWVSDSLNGNMFVVTPLLDCTGNKEPFKSFLIAPKNTLTITHETMSEVSSFEEVEIFKAQAKWLQHFPLTIPPFKNLTVLVHEDNFVYNTYHNPRLPASIEDDIVVTCDNVPWPKDIIQSKQSDNLDTDIDLPSLYQSIFSPFMTISDPKHIFKTFPRFLWRQGVHQQQSSPISSPIKDNANQSPIFNQSFSDTQDTLHCPLSQSYKPIQKEKVTTPIWNFPPSTIQDKNSRDEKKTGKSKHFPLLELPSISNNYISIECIANKKYNTTKSIVNTVANNLISGNITPVYIYKEDIEIQKRYLLMLIRTIKARIVSTNDMLTRTIERIKHLYL</sequence>
<accession>A0A0M4LRU0</accession>
<dbReference type="InterPro" id="IPR006928">
    <property type="entry name" value="Herpes_teg_USP"/>
</dbReference>
<dbReference type="Gene3D" id="3.90.70.120">
    <property type="match status" value="1"/>
</dbReference>
<dbReference type="RefSeq" id="YP_009173944.1">
    <property type="nucleotide sequence ID" value="NC_028099.1"/>
</dbReference>
<dbReference type="Proteomes" id="UP000152314">
    <property type="component" value="Segment"/>
</dbReference>
<evidence type="ECO:0000256" key="1">
    <source>
        <dbReference type="ARBA" id="ARBA00022562"/>
    </source>
</evidence>
<evidence type="ECO:0000313" key="17">
    <source>
        <dbReference type="Proteomes" id="UP000152314"/>
    </source>
</evidence>
<evidence type="ECO:0000256" key="10">
    <source>
        <dbReference type="ARBA" id="ARBA00022844"/>
    </source>
</evidence>
<evidence type="ECO:0000256" key="4">
    <source>
        <dbReference type="ARBA" id="ARBA00022662"/>
    </source>
</evidence>
<dbReference type="InterPro" id="IPR038765">
    <property type="entry name" value="Papain-like_cys_pep_sf"/>
</dbReference>
<name>A0A0M4LRU0_9GAMA</name>
<dbReference type="GO" id="GO:0006508">
    <property type="term" value="P:proteolysis"/>
    <property type="evidence" value="ECO:0007669"/>
    <property type="project" value="UniProtKB-KW"/>
</dbReference>
<keyword evidence="17" id="KW-1185">Reference proteome</keyword>
<keyword evidence="11" id="KW-1127">Modulation of host ubiquitin pathway by viral deubiquitinase</keyword>
<keyword evidence="5" id="KW-0645">Protease</keyword>
<evidence type="ECO:0000256" key="9">
    <source>
        <dbReference type="ARBA" id="ARBA00022807"/>
    </source>
</evidence>
<evidence type="ECO:0000256" key="8">
    <source>
        <dbReference type="ARBA" id="ARBA00022801"/>
    </source>
</evidence>
<dbReference type="GeneID" id="26100458"/>
<organism evidence="16 17">
    <name type="scientific">Felid gammaherpesvirus 1</name>
    <dbReference type="NCBI Taxonomy" id="2560468"/>
    <lineage>
        <taxon>Viruses</taxon>
        <taxon>Duplodnaviria</taxon>
        <taxon>Heunggongvirae</taxon>
        <taxon>Peploviricota</taxon>
        <taxon>Herviviricetes</taxon>
        <taxon>Herpesvirales</taxon>
        <taxon>Orthoherpesviridae</taxon>
        <taxon>Gammaherpesvirinae</taxon>
        <taxon>Percavirus</taxon>
        <taxon>Percavirus felidgamma1</taxon>
    </lineage>
</organism>
<dbReference type="PROSITE" id="PS51521">
    <property type="entry name" value="HTUSP"/>
    <property type="match status" value="1"/>
</dbReference>
<dbReference type="EMBL" id="KT595939">
    <property type="protein sequence ID" value="ALE14779.1"/>
    <property type="molecule type" value="Genomic_DNA"/>
</dbReference>
<keyword evidence="3" id="KW-0945">Host-virus interaction</keyword>
<evidence type="ECO:0000256" key="11">
    <source>
        <dbReference type="ARBA" id="ARBA00022876"/>
    </source>
</evidence>
<evidence type="ECO:0000256" key="13">
    <source>
        <dbReference type="SAM" id="Coils"/>
    </source>
</evidence>
<keyword evidence="4" id="KW-1130">Modulation of host ubiquitin pathway by virus</keyword>
<evidence type="ECO:0000256" key="5">
    <source>
        <dbReference type="ARBA" id="ARBA00022670"/>
    </source>
</evidence>